<dbReference type="OrthoDB" id="1242939at2759"/>
<gene>
    <name evidence="1" type="ORF">H5410_011712</name>
</gene>
<name>A0A9J6APH2_SOLCO</name>
<reference evidence="1 2" key="1">
    <citation type="submission" date="2020-09" db="EMBL/GenBank/DDBJ databases">
        <title>De no assembly of potato wild relative species, Solanum commersonii.</title>
        <authorList>
            <person name="Cho K."/>
        </authorList>
    </citation>
    <scope>NUCLEOTIDE SEQUENCE [LARGE SCALE GENOMIC DNA]</scope>
    <source>
        <strain evidence="1">LZ3.2</strain>
        <tissue evidence="1">Leaf</tissue>
    </source>
</reference>
<evidence type="ECO:0000313" key="2">
    <source>
        <dbReference type="Proteomes" id="UP000824120"/>
    </source>
</evidence>
<keyword evidence="2" id="KW-1185">Reference proteome</keyword>
<comment type="caution">
    <text evidence="1">The sequence shown here is derived from an EMBL/GenBank/DDBJ whole genome shotgun (WGS) entry which is preliminary data.</text>
</comment>
<protein>
    <submittedName>
        <fullName evidence="1">Uncharacterized protein</fullName>
    </submittedName>
</protein>
<accession>A0A9J6APH2</accession>
<sequence length="180" mass="20149">MLKRLGNSWPLSCQLAVQGLFGHSERASKIKLSRHDLYVQLSIGKKEIFFLRQRVKNVDSASFCLLVECTKEASCYGVGVDLPRQQALAIRESSSAARKGFFSNSLGSGQLYESLIAIQACLSRWNVCYQILHCWVWAQRKFALDSFWDGKSSAEDLKVVSAESCLKVCDGANQNTSRMQ</sequence>
<organism evidence="1 2">
    <name type="scientific">Solanum commersonii</name>
    <name type="common">Commerson's wild potato</name>
    <name type="synonym">Commerson's nightshade</name>
    <dbReference type="NCBI Taxonomy" id="4109"/>
    <lineage>
        <taxon>Eukaryota</taxon>
        <taxon>Viridiplantae</taxon>
        <taxon>Streptophyta</taxon>
        <taxon>Embryophyta</taxon>
        <taxon>Tracheophyta</taxon>
        <taxon>Spermatophyta</taxon>
        <taxon>Magnoliopsida</taxon>
        <taxon>eudicotyledons</taxon>
        <taxon>Gunneridae</taxon>
        <taxon>Pentapetalae</taxon>
        <taxon>asterids</taxon>
        <taxon>lamiids</taxon>
        <taxon>Solanales</taxon>
        <taxon>Solanaceae</taxon>
        <taxon>Solanoideae</taxon>
        <taxon>Solaneae</taxon>
        <taxon>Solanum</taxon>
    </lineage>
</organism>
<dbReference type="EMBL" id="JACXVP010000002">
    <property type="protein sequence ID" value="KAG5626494.1"/>
    <property type="molecule type" value="Genomic_DNA"/>
</dbReference>
<proteinExistence type="predicted"/>
<dbReference type="Proteomes" id="UP000824120">
    <property type="component" value="Chromosome 2"/>
</dbReference>
<evidence type="ECO:0000313" key="1">
    <source>
        <dbReference type="EMBL" id="KAG5626494.1"/>
    </source>
</evidence>
<dbReference type="AlphaFoldDB" id="A0A9J6APH2"/>